<sequence length="59" mass="7057">MPPVRQTQQPTYQFRRVQFHLVVRVPILHKYLRMYIQWLVDNSGNDGWKKCKVDGEAKG</sequence>
<dbReference type="EMBL" id="CM001220">
    <property type="protein sequence ID" value="AES91840.1"/>
    <property type="molecule type" value="Genomic_DNA"/>
</dbReference>
<evidence type="ECO:0000313" key="2">
    <source>
        <dbReference type="EnsemblPlants" id="AES91840"/>
    </source>
</evidence>
<name>G7JKC0_MEDTR</name>
<dbReference type="PaxDb" id="3880-AES91840"/>
<dbReference type="EnsemblPlants" id="AES91840">
    <property type="protein sequence ID" value="AES91840"/>
    <property type="gene ID" value="MTR_4g119470"/>
</dbReference>
<dbReference type="AlphaFoldDB" id="G7JKC0"/>
<protein>
    <submittedName>
        <fullName evidence="1 2">Uncharacterized protein</fullName>
    </submittedName>
</protein>
<gene>
    <name evidence="1" type="ordered locus">MTR_4g119470</name>
</gene>
<dbReference type="HOGENOM" id="CLU_2964338_0_0_1"/>
<keyword evidence="3" id="KW-1185">Reference proteome</keyword>
<evidence type="ECO:0000313" key="1">
    <source>
        <dbReference type="EMBL" id="AES91840.1"/>
    </source>
</evidence>
<reference evidence="1 3" key="2">
    <citation type="journal article" date="2014" name="BMC Genomics">
        <title>An improved genome release (version Mt4.0) for the model legume Medicago truncatula.</title>
        <authorList>
            <person name="Tang H."/>
            <person name="Krishnakumar V."/>
            <person name="Bidwell S."/>
            <person name="Rosen B."/>
            <person name="Chan A."/>
            <person name="Zhou S."/>
            <person name="Gentzbittel L."/>
            <person name="Childs K.L."/>
            <person name="Yandell M."/>
            <person name="Gundlach H."/>
            <person name="Mayer K.F."/>
            <person name="Schwartz D.C."/>
            <person name="Town C.D."/>
        </authorList>
    </citation>
    <scope>GENOME REANNOTATION</scope>
    <source>
        <strain evidence="2 3">cv. Jemalong A17</strain>
    </source>
</reference>
<reference evidence="1 3" key="1">
    <citation type="journal article" date="2011" name="Nature">
        <title>The Medicago genome provides insight into the evolution of rhizobial symbioses.</title>
        <authorList>
            <person name="Young N.D."/>
            <person name="Debelle F."/>
            <person name="Oldroyd G.E."/>
            <person name="Geurts R."/>
            <person name="Cannon S.B."/>
            <person name="Udvardi M.K."/>
            <person name="Benedito V.A."/>
            <person name="Mayer K.F."/>
            <person name="Gouzy J."/>
            <person name="Schoof H."/>
            <person name="Van de Peer Y."/>
            <person name="Proost S."/>
            <person name="Cook D.R."/>
            <person name="Meyers B.C."/>
            <person name="Spannagl M."/>
            <person name="Cheung F."/>
            <person name="De Mita S."/>
            <person name="Krishnakumar V."/>
            <person name="Gundlach H."/>
            <person name="Zhou S."/>
            <person name="Mudge J."/>
            <person name="Bharti A.K."/>
            <person name="Murray J.D."/>
            <person name="Naoumkina M.A."/>
            <person name="Rosen B."/>
            <person name="Silverstein K.A."/>
            <person name="Tang H."/>
            <person name="Rombauts S."/>
            <person name="Zhao P.X."/>
            <person name="Zhou P."/>
            <person name="Barbe V."/>
            <person name="Bardou P."/>
            <person name="Bechner M."/>
            <person name="Bellec A."/>
            <person name="Berger A."/>
            <person name="Berges H."/>
            <person name="Bidwell S."/>
            <person name="Bisseling T."/>
            <person name="Choisne N."/>
            <person name="Couloux A."/>
            <person name="Denny R."/>
            <person name="Deshpande S."/>
            <person name="Dai X."/>
            <person name="Doyle J.J."/>
            <person name="Dudez A.M."/>
            <person name="Farmer A.D."/>
            <person name="Fouteau S."/>
            <person name="Franken C."/>
            <person name="Gibelin C."/>
            <person name="Gish J."/>
            <person name="Goldstein S."/>
            <person name="Gonzalez A.J."/>
            <person name="Green P.J."/>
            <person name="Hallab A."/>
            <person name="Hartog M."/>
            <person name="Hua A."/>
            <person name="Humphray S.J."/>
            <person name="Jeong D.H."/>
            <person name="Jing Y."/>
            <person name="Jocker A."/>
            <person name="Kenton S.M."/>
            <person name="Kim D.J."/>
            <person name="Klee K."/>
            <person name="Lai H."/>
            <person name="Lang C."/>
            <person name="Lin S."/>
            <person name="Macmil S.L."/>
            <person name="Magdelenat G."/>
            <person name="Matthews L."/>
            <person name="McCorrison J."/>
            <person name="Monaghan E.L."/>
            <person name="Mun J.H."/>
            <person name="Najar F.Z."/>
            <person name="Nicholson C."/>
            <person name="Noirot C."/>
            <person name="O'Bleness M."/>
            <person name="Paule C.R."/>
            <person name="Poulain J."/>
            <person name="Prion F."/>
            <person name="Qin B."/>
            <person name="Qu C."/>
            <person name="Retzel E.F."/>
            <person name="Riddle C."/>
            <person name="Sallet E."/>
            <person name="Samain S."/>
            <person name="Samson N."/>
            <person name="Sanders I."/>
            <person name="Saurat O."/>
            <person name="Scarpelli C."/>
            <person name="Schiex T."/>
            <person name="Segurens B."/>
            <person name="Severin A.J."/>
            <person name="Sherrier D.J."/>
            <person name="Shi R."/>
            <person name="Sims S."/>
            <person name="Singer S.R."/>
            <person name="Sinharoy S."/>
            <person name="Sterck L."/>
            <person name="Viollet A."/>
            <person name="Wang B.B."/>
            <person name="Wang K."/>
            <person name="Wang M."/>
            <person name="Wang X."/>
            <person name="Warfsmann J."/>
            <person name="Weissenbach J."/>
            <person name="White D.D."/>
            <person name="White J.D."/>
            <person name="Wiley G.B."/>
            <person name="Wincker P."/>
            <person name="Xing Y."/>
            <person name="Yang L."/>
            <person name="Yao Z."/>
            <person name="Ying F."/>
            <person name="Zhai J."/>
            <person name="Zhou L."/>
            <person name="Zuber A."/>
            <person name="Denarie J."/>
            <person name="Dixon R.A."/>
            <person name="May G.D."/>
            <person name="Schwartz D.C."/>
            <person name="Rogers J."/>
            <person name="Quetier F."/>
            <person name="Town C.D."/>
            <person name="Roe B.A."/>
        </authorList>
    </citation>
    <scope>NUCLEOTIDE SEQUENCE [LARGE SCALE GENOMIC DNA]</scope>
    <source>
        <strain evidence="1">A17</strain>
        <strain evidence="2 3">cv. Jemalong A17</strain>
    </source>
</reference>
<organism evidence="1 3">
    <name type="scientific">Medicago truncatula</name>
    <name type="common">Barrel medic</name>
    <name type="synonym">Medicago tribuloides</name>
    <dbReference type="NCBI Taxonomy" id="3880"/>
    <lineage>
        <taxon>Eukaryota</taxon>
        <taxon>Viridiplantae</taxon>
        <taxon>Streptophyta</taxon>
        <taxon>Embryophyta</taxon>
        <taxon>Tracheophyta</taxon>
        <taxon>Spermatophyta</taxon>
        <taxon>Magnoliopsida</taxon>
        <taxon>eudicotyledons</taxon>
        <taxon>Gunneridae</taxon>
        <taxon>Pentapetalae</taxon>
        <taxon>rosids</taxon>
        <taxon>fabids</taxon>
        <taxon>Fabales</taxon>
        <taxon>Fabaceae</taxon>
        <taxon>Papilionoideae</taxon>
        <taxon>50 kb inversion clade</taxon>
        <taxon>NPAAA clade</taxon>
        <taxon>Hologalegina</taxon>
        <taxon>IRL clade</taxon>
        <taxon>Trifolieae</taxon>
        <taxon>Medicago</taxon>
    </lineage>
</organism>
<proteinExistence type="predicted"/>
<reference evidence="2" key="3">
    <citation type="submission" date="2015-04" db="UniProtKB">
        <authorList>
            <consortium name="EnsemblPlants"/>
        </authorList>
    </citation>
    <scope>IDENTIFICATION</scope>
    <source>
        <strain evidence="2">cv. Jemalong A17</strain>
    </source>
</reference>
<evidence type="ECO:0000313" key="3">
    <source>
        <dbReference type="Proteomes" id="UP000002051"/>
    </source>
</evidence>
<accession>G7JKC0</accession>
<dbReference type="Proteomes" id="UP000002051">
    <property type="component" value="Chromosome 4"/>
</dbReference>